<organism evidence="1">
    <name type="scientific">freshwater metagenome</name>
    <dbReference type="NCBI Taxonomy" id="449393"/>
    <lineage>
        <taxon>unclassified sequences</taxon>
        <taxon>metagenomes</taxon>
        <taxon>ecological metagenomes</taxon>
    </lineage>
</organism>
<gene>
    <name evidence="1" type="ORF">UFOPK2761_01670</name>
</gene>
<protein>
    <submittedName>
        <fullName evidence="1">Unannotated protein</fullName>
    </submittedName>
</protein>
<dbReference type="InterPro" id="IPR019639">
    <property type="entry name" value="DUF2505"/>
</dbReference>
<accession>A0A6J6TG94</accession>
<dbReference type="AlphaFoldDB" id="A0A6J6TG94"/>
<dbReference type="EMBL" id="CAEZYQ010000012">
    <property type="protein sequence ID" value="CAB4746158.1"/>
    <property type="molecule type" value="Genomic_DNA"/>
</dbReference>
<dbReference type="Pfam" id="PF10698">
    <property type="entry name" value="DUF2505"/>
    <property type="match status" value="1"/>
</dbReference>
<dbReference type="InterPro" id="IPR023393">
    <property type="entry name" value="START-like_dom_sf"/>
</dbReference>
<sequence length="166" mass="17443">MMCAVKFRHELTYDAPPDEVFAMLADPAFRAKVCDEQGVVSHDIDLSPAADGTGFTLVSEQVQDTAGLPSIAKKIVGDTTKAVIEEQWSSRTGGTISITAPGKPTTATGTVRLEARGSGTTEVVELDVKVKVPVIGGKLEALMADNIKAGLEVEQTTGTAWLGGQR</sequence>
<name>A0A6J6TG94_9ZZZZ</name>
<evidence type="ECO:0000313" key="1">
    <source>
        <dbReference type="EMBL" id="CAB4746158.1"/>
    </source>
</evidence>
<reference evidence="1" key="1">
    <citation type="submission" date="2020-05" db="EMBL/GenBank/DDBJ databases">
        <authorList>
            <person name="Chiriac C."/>
            <person name="Salcher M."/>
            <person name="Ghai R."/>
            <person name="Kavagutti S V."/>
        </authorList>
    </citation>
    <scope>NUCLEOTIDE SEQUENCE</scope>
</reference>
<dbReference type="Gene3D" id="3.30.530.20">
    <property type="match status" value="1"/>
</dbReference>
<dbReference type="SUPFAM" id="SSF55961">
    <property type="entry name" value="Bet v1-like"/>
    <property type="match status" value="1"/>
</dbReference>
<proteinExistence type="predicted"/>